<organism evidence="2">
    <name type="scientific">Rhizophora mucronata</name>
    <name type="common">Asiatic mangrove</name>
    <dbReference type="NCBI Taxonomy" id="61149"/>
    <lineage>
        <taxon>Eukaryota</taxon>
        <taxon>Viridiplantae</taxon>
        <taxon>Streptophyta</taxon>
        <taxon>Embryophyta</taxon>
        <taxon>Tracheophyta</taxon>
        <taxon>Spermatophyta</taxon>
        <taxon>Magnoliopsida</taxon>
        <taxon>eudicotyledons</taxon>
        <taxon>Gunneridae</taxon>
        <taxon>Pentapetalae</taxon>
        <taxon>rosids</taxon>
        <taxon>fabids</taxon>
        <taxon>Malpighiales</taxon>
        <taxon>Rhizophoraceae</taxon>
        <taxon>Rhizophora</taxon>
    </lineage>
</organism>
<dbReference type="EMBL" id="GGEC01061839">
    <property type="protein sequence ID" value="MBX42323.1"/>
    <property type="molecule type" value="Transcribed_RNA"/>
</dbReference>
<evidence type="ECO:0000313" key="2">
    <source>
        <dbReference type="EMBL" id="MBX42323.1"/>
    </source>
</evidence>
<dbReference type="AlphaFoldDB" id="A0A2P2NIQ1"/>
<feature type="compositionally biased region" description="Basic residues" evidence="1">
    <location>
        <begin position="1"/>
        <end position="13"/>
    </location>
</feature>
<sequence>MARAAGKKKKCPNPRRESGIAPKHWTTTSRTTHHHHHRINFTLGNSMKIKEENRDRWPFE</sequence>
<feature type="region of interest" description="Disordered" evidence="1">
    <location>
        <begin position="1"/>
        <end position="37"/>
    </location>
</feature>
<name>A0A2P2NIQ1_RHIMU</name>
<reference evidence="2" key="1">
    <citation type="submission" date="2018-02" db="EMBL/GenBank/DDBJ databases">
        <title>Rhizophora mucronata_Transcriptome.</title>
        <authorList>
            <person name="Meera S.P."/>
            <person name="Sreeshan A."/>
            <person name="Augustine A."/>
        </authorList>
    </citation>
    <scope>NUCLEOTIDE SEQUENCE</scope>
    <source>
        <tissue evidence="2">Leaf</tissue>
    </source>
</reference>
<accession>A0A2P2NIQ1</accession>
<proteinExistence type="predicted"/>
<evidence type="ECO:0000256" key="1">
    <source>
        <dbReference type="SAM" id="MobiDB-lite"/>
    </source>
</evidence>
<protein>
    <submittedName>
        <fullName evidence="2">Uncharacterized protein</fullName>
    </submittedName>
</protein>